<evidence type="ECO:0000256" key="5">
    <source>
        <dbReference type="ARBA" id="ARBA00023163"/>
    </source>
</evidence>
<dbReference type="SUPFAM" id="SSF88946">
    <property type="entry name" value="Sigma2 domain of RNA polymerase sigma factors"/>
    <property type="match status" value="1"/>
</dbReference>
<organism evidence="8 9">
    <name type="scientific">Alkalicella caledoniensis</name>
    <dbReference type="NCBI Taxonomy" id="2731377"/>
    <lineage>
        <taxon>Bacteria</taxon>
        <taxon>Bacillati</taxon>
        <taxon>Bacillota</taxon>
        <taxon>Clostridia</taxon>
        <taxon>Eubacteriales</taxon>
        <taxon>Proteinivoracaceae</taxon>
        <taxon>Alkalicella</taxon>
    </lineage>
</organism>
<dbReference type="InterPro" id="IPR036388">
    <property type="entry name" value="WH-like_DNA-bd_sf"/>
</dbReference>
<dbReference type="GO" id="GO:0016987">
    <property type="term" value="F:sigma factor activity"/>
    <property type="evidence" value="ECO:0007669"/>
    <property type="project" value="UniProtKB-KW"/>
</dbReference>
<keyword evidence="5" id="KW-0804">Transcription</keyword>
<dbReference type="InterPro" id="IPR013325">
    <property type="entry name" value="RNA_pol_sigma_r2"/>
</dbReference>
<dbReference type="GO" id="GO:0003677">
    <property type="term" value="F:DNA binding"/>
    <property type="evidence" value="ECO:0007669"/>
    <property type="project" value="UniProtKB-KW"/>
</dbReference>
<keyword evidence="4" id="KW-0238">DNA-binding</keyword>
<evidence type="ECO:0000256" key="4">
    <source>
        <dbReference type="ARBA" id="ARBA00023125"/>
    </source>
</evidence>
<dbReference type="InterPro" id="IPR013249">
    <property type="entry name" value="RNA_pol_sigma70_r4_t2"/>
</dbReference>
<dbReference type="InterPro" id="IPR039425">
    <property type="entry name" value="RNA_pol_sigma-70-like"/>
</dbReference>
<keyword evidence="9" id="KW-1185">Reference proteome</keyword>
<dbReference type="Gene3D" id="1.10.1740.10">
    <property type="match status" value="1"/>
</dbReference>
<dbReference type="NCBIfam" id="TIGR02937">
    <property type="entry name" value="sigma70-ECF"/>
    <property type="match status" value="1"/>
</dbReference>
<gene>
    <name evidence="8" type="ORF">HYG86_11790</name>
</gene>
<dbReference type="RefSeq" id="WP_213165760.1">
    <property type="nucleotide sequence ID" value="NZ_CP058559.1"/>
</dbReference>
<dbReference type="SUPFAM" id="SSF88659">
    <property type="entry name" value="Sigma3 and sigma4 domains of RNA polymerase sigma factors"/>
    <property type="match status" value="1"/>
</dbReference>
<dbReference type="GO" id="GO:0006352">
    <property type="term" value="P:DNA-templated transcription initiation"/>
    <property type="evidence" value="ECO:0007669"/>
    <property type="project" value="InterPro"/>
</dbReference>
<feature type="domain" description="RNA polymerase sigma factor 70 region 4 type 2" evidence="7">
    <location>
        <begin position="125"/>
        <end position="176"/>
    </location>
</feature>
<evidence type="ECO:0000313" key="8">
    <source>
        <dbReference type="EMBL" id="QNO15396.1"/>
    </source>
</evidence>
<dbReference type="Proteomes" id="UP000516160">
    <property type="component" value="Chromosome"/>
</dbReference>
<evidence type="ECO:0000259" key="7">
    <source>
        <dbReference type="Pfam" id="PF08281"/>
    </source>
</evidence>
<dbReference type="PANTHER" id="PTHR43133:SF8">
    <property type="entry name" value="RNA POLYMERASE SIGMA FACTOR HI_1459-RELATED"/>
    <property type="match status" value="1"/>
</dbReference>
<dbReference type="InterPro" id="IPR014284">
    <property type="entry name" value="RNA_pol_sigma-70_dom"/>
</dbReference>
<dbReference type="EMBL" id="CP058559">
    <property type="protein sequence ID" value="QNO15396.1"/>
    <property type="molecule type" value="Genomic_DNA"/>
</dbReference>
<feature type="domain" description="RNA polymerase sigma-70 region 2" evidence="6">
    <location>
        <begin position="23"/>
        <end position="90"/>
    </location>
</feature>
<evidence type="ECO:0000256" key="2">
    <source>
        <dbReference type="ARBA" id="ARBA00023015"/>
    </source>
</evidence>
<evidence type="ECO:0000256" key="3">
    <source>
        <dbReference type="ARBA" id="ARBA00023082"/>
    </source>
</evidence>
<dbReference type="CDD" id="cd06171">
    <property type="entry name" value="Sigma70_r4"/>
    <property type="match status" value="1"/>
</dbReference>
<dbReference type="Pfam" id="PF08281">
    <property type="entry name" value="Sigma70_r4_2"/>
    <property type="match status" value="1"/>
</dbReference>
<dbReference type="PANTHER" id="PTHR43133">
    <property type="entry name" value="RNA POLYMERASE ECF-TYPE SIGMA FACTO"/>
    <property type="match status" value="1"/>
</dbReference>
<sequence>MHLGDDQLVKEIISGSKSSLDVLVNRYYELIYSYSMRQVNDYHLACDLTQEVFVKMMMNINKYRVGTDSFKYWLLKIALNHIRDYFRSEKNRKSTAFDNMEYLSNNDINNDNMINMLEIHEKSKEVKKAIYSLKEQEKEIVILKYYNDMTIKEISGITGNNESTIKSRLYRALEKLRRHLKGGDIIEKRSNGKR</sequence>
<dbReference type="KEGG" id="acae:HYG86_11790"/>
<evidence type="ECO:0000313" key="9">
    <source>
        <dbReference type="Proteomes" id="UP000516160"/>
    </source>
</evidence>
<accession>A0A7G9W9N4</accession>
<dbReference type="Pfam" id="PF04542">
    <property type="entry name" value="Sigma70_r2"/>
    <property type="match status" value="1"/>
</dbReference>
<name>A0A7G9W9N4_ALKCA</name>
<reference evidence="8 9" key="1">
    <citation type="submission" date="2020-07" db="EMBL/GenBank/DDBJ databases">
        <title>Alkalicella. sp. LB2 genome.</title>
        <authorList>
            <person name="Postec A."/>
            <person name="Quemeneur M."/>
        </authorList>
    </citation>
    <scope>NUCLEOTIDE SEQUENCE [LARGE SCALE GENOMIC DNA]</scope>
    <source>
        <strain evidence="8 9">LB2</strain>
    </source>
</reference>
<keyword evidence="3" id="KW-0731">Sigma factor</keyword>
<dbReference type="InterPro" id="IPR007627">
    <property type="entry name" value="RNA_pol_sigma70_r2"/>
</dbReference>
<evidence type="ECO:0000259" key="6">
    <source>
        <dbReference type="Pfam" id="PF04542"/>
    </source>
</evidence>
<dbReference type="InterPro" id="IPR013324">
    <property type="entry name" value="RNA_pol_sigma_r3/r4-like"/>
</dbReference>
<evidence type="ECO:0000256" key="1">
    <source>
        <dbReference type="ARBA" id="ARBA00010641"/>
    </source>
</evidence>
<keyword evidence="2" id="KW-0805">Transcription regulation</keyword>
<proteinExistence type="inferred from homology"/>
<dbReference type="AlphaFoldDB" id="A0A7G9W9N4"/>
<comment type="similarity">
    <text evidence="1">Belongs to the sigma-70 factor family. ECF subfamily.</text>
</comment>
<protein>
    <submittedName>
        <fullName evidence="8">RNA polymerase sigma factor</fullName>
    </submittedName>
</protein>
<dbReference type="Gene3D" id="1.10.10.10">
    <property type="entry name" value="Winged helix-like DNA-binding domain superfamily/Winged helix DNA-binding domain"/>
    <property type="match status" value="1"/>
</dbReference>